<feature type="domain" description="Guanylate kinase-like" evidence="4">
    <location>
        <begin position="298"/>
        <end position="491"/>
    </location>
</feature>
<reference evidence="7" key="2">
    <citation type="submission" date="2025-08" db="UniProtKB">
        <authorList>
            <consortium name="Ensembl"/>
        </authorList>
    </citation>
    <scope>IDENTIFICATION</scope>
</reference>
<comment type="similarity">
    <text evidence="1">Belongs to the MAGUK family.</text>
</comment>
<dbReference type="CDD" id="cd06799">
    <property type="entry name" value="PDZ_MPP3-MPP4-MPP7-like"/>
    <property type="match status" value="1"/>
</dbReference>
<keyword evidence="2" id="KW-0728">SH3 domain</keyword>
<evidence type="ECO:0000313" key="8">
    <source>
        <dbReference type="Proteomes" id="UP000007875"/>
    </source>
</evidence>
<dbReference type="PROSITE" id="PS50106">
    <property type="entry name" value="PDZ"/>
    <property type="match status" value="1"/>
</dbReference>
<dbReference type="PROSITE" id="PS51022">
    <property type="entry name" value="L27"/>
    <property type="match status" value="1"/>
</dbReference>
<dbReference type="PROSITE" id="PS50052">
    <property type="entry name" value="GUANYLATE_KINASE_2"/>
    <property type="match status" value="1"/>
</dbReference>
<dbReference type="InterPro" id="IPR050716">
    <property type="entry name" value="MAGUK"/>
</dbReference>
<dbReference type="Pfam" id="PF00625">
    <property type="entry name" value="Guanylate_kin"/>
    <property type="match status" value="1"/>
</dbReference>
<accession>H2YGE1</accession>
<protein>
    <recommendedName>
        <fullName evidence="9">MAGUK p55 subfamily member 7</fullName>
    </recommendedName>
</protein>
<reference evidence="7" key="3">
    <citation type="submission" date="2025-09" db="UniProtKB">
        <authorList>
            <consortium name="Ensembl"/>
        </authorList>
    </citation>
    <scope>IDENTIFICATION</scope>
</reference>
<keyword evidence="8" id="KW-1185">Reference proteome</keyword>
<reference evidence="8" key="1">
    <citation type="submission" date="2003-08" db="EMBL/GenBank/DDBJ databases">
        <authorList>
            <person name="Birren B."/>
            <person name="Nusbaum C."/>
            <person name="Abebe A."/>
            <person name="Abouelleil A."/>
            <person name="Adekoya E."/>
            <person name="Ait-zahra M."/>
            <person name="Allen N."/>
            <person name="Allen T."/>
            <person name="An P."/>
            <person name="Anderson M."/>
            <person name="Anderson S."/>
            <person name="Arachchi H."/>
            <person name="Armbruster J."/>
            <person name="Bachantsang P."/>
            <person name="Baldwin J."/>
            <person name="Barry A."/>
            <person name="Bayul T."/>
            <person name="Blitshsteyn B."/>
            <person name="Bloom T."/>
            <person name="Blye J."/>
            <person name="Boguslavskiy L."/>
            <person name="Borowsky M."/>
            <person name="Boukhgalter B."/>
            <person name="Brunache A."/>
            <person name="Butler J."/>
            <person name="Calixte N."/>
            <person name="Calvo S."/>
            <person name="Camarata J."/>
            <person name="Campo K."/>
            <person name="Chang J."/>
            <person name="Cheshatsang Y."/>
            <person name="Citroen M."/>
            <person name="Collymore A."/>
            <person name="Considine T."/>
            <person name="Cook A."/>
            <person name="Cooke P."/>
            <person name="Corum B."/>
            <person name="Cuomo C."/>
            <person name="David R."/>
            <person name="Dawoe T."/>
            <person name="Degray S."/>
            <person name="Dodge S."/>
            <person name="Dooley K."/>
            <person name="Dorje P."/>
            <person name="Dorjee K."/>
            <person name="Dorris L."/>
            <person name="Duffey N."/>
            <person name="Dupes A."/>
            <person name="Elkins T."/>
            <person name="Engels R."/>
            <person name="Erickson J."/>
            <person name="Farina A."/>
            <person name="Faro S."/>
            <person name="Ferreira P."/>
            <person name="Fischer H."/>
            <person name="Fitzgerald M."/>
            <person name="Foley K."/>
            <person name="Gage D."/>
            <person name="Galagan J."/>
            <person name="Gearin G."/>
            <person name="Gnerre S."/>
            <person name="Gnirke A."/>
            <person name="Goyette A."/>
            <person name="Graham J."/>
            <person name="Grandbois E."/>
            <person name="Gyaltsen K."/>
            <person name="Hafez N."/>
            <person name="Hagopian D."/>
            <person name="Hagos B."/>
            <person name="Hall J."/>
            <person name="Hatcher B."/>
            <person name="Heller A."/>
            <person name="Higgins H."/>
            <person name="Honan T."/>
            <person name="Horn A."/>
            <person name="Houde N."/>
            <person name="Hughes L."/>
            <person name="Hulme W."/>
            <person name="Husby E."/>
            <person name="Iliev I."/>
            <person name="Jaffe D."/>
            <person name="Jones C."/>
            <person name="Kamal M."/>
            <person name="Kamat A."/>
            <person name="Kamvysselis M."/>
            <person name="Karlsson E."/>
            <person name="Kells C."/>
            <person name="Kieu A."/>
            <person name="Kisner P."/>
            <person name="Kodira C."/>
            <person name="Kulbokas E."/>
            <person name="Labutti K."/>
            <person name="Lama D."/>
            <person name="Landers T."/>
            <person name="Leger J."/>
            <person name="Levine S."/>
            <person name="Lewis D."/>
            <person name="Lewis T."/>
            <person name="Lindblad-toh K."/>
            <person name="Liu X."/>
            <person name="Lokyitsang T."/>
            <person name="Lokyitsang Y."/>
            <person name="Lucien O."/>
            <person name="Lui A."/>
            <person name="Ma L.J."/>
            <person name="Mabbitt R."/>
            <person name="Macdonald J."/>
            <person name="Maclean C."/>
            <person name="Major J."/>
            <person name="Manning J."/>
            <person name="Marabella R."/>
            <person name="Maru K."/>
            <person name="Matthews C."/>
            <person name="Mauceli E."/>
            <person name="Mccarthy M."/>
            <person name="Mcdonough S."/>
            <person name="Mcghee T."/>
            <person name="Meldrim J."/>
            <person name="Meneus L."/>
            <person name="Mesirov J."/>
            <person name="Mihalev A."/>
            <person name="Mihova T."/>
            <person name="Mikkelsen T."/>
            <person name="Mlenga V."/>
            <person name="Moru K."/>
            <person name="Mozes J."/>
            <person name="Mulrain L."/>
            <person name="Munson G."/>
            <person name="Naylor J."/>
            <person name="Newes C."/>
            <person name="Nguyen C."/>
            <person name="Nguyen N."/>
            <person name="Nguyen T."/>
            <person name="Nicol R."/>
            <person name="Nielsen C."/>
            <person name="Nizzari M."/>
            <person name="Norbu C."/>
            <person name="Norbu N."/>
            <person name="O'donnell P."/>
            <person name="Okoawo O."/>
            <person name="O'leary S."/>
            <person name="Omotosho B."/>
            <person name="O'neill K."/>
            <person name="Osman S."/>
            <person name="Parker S."/>
            <person name="Perrin D."/>
            <person name="Phunkhang P."/>
            <person name="Piqani B."/>
            <person name="Purcell S."/>
            <person name="Rachupka T."/>
            <person name="Ramasamy U."/>
            <person name="Rameau R."/>
            <person name="Ray V."/>
            <person name="Raymond C."/>
            <person name="Retta R."/>
            <person name="Richardson S."/>
            <person name="Rise C."/>
            <person name="Rodriguez J."/>
            <person name="Rogers J."/>
            <person name="Rogov P."/>
            <person name="Rutman M."/>
            <person name="Schupbach R."/>
            <person name="Seaman C."/>
            <person name="Settipalli S."/>
            <person name="Sharpe T."/>
            <person name="Sheridan J."/>
            <person name="Sherpa N."/>
            <person name="Shi J."/>
            <person name="Smirnov S."/>
            <person name="Smith C."/>
            <person name="Sougnez C."/>
            <person name="Spencer B."/>
            <person name="Stalker J."/>
            <person name="Stange-thomann N."/>
            <person name="Stavropoulos S."/>
            <person name="Stetson K."/>
            <person name="Stone C."/>
            <person name="Stone S."/>
            <person name="Stubbs M."/>
            <person name="Talamas J."/>
            <person name="Tchuinga P."/>
            <person name="Tenzing P."/>
            <person name="Tesfaye S."/>
            <person name="Theodore J."/>
            <person name="Thoulutsang Y."/>
            <person name="Topham K."/>
            <person name="Towey S."/>
            <person name="Tsamla T."/>
            <person name="Tsomo N."/>
            <person name="Vallee D."/>
            <person name="Vassiliev H."/>
            <person name="Venkataraman V."/>
            <person name="Vinson J."/>
            <person name="Vo A."/>
            <person name="Wade C."/>
            <person name="Wang S."/>
            <person name="Wangchuk T."/>
            <person name="Wangdi T."/>
            <person name="Whittaker C."/>
            <person name="Wilkinson J."/>
            <person name="Wu Y."/>
            <person name="Wyman D."/>
            <person name="Yadav S."/>
            <person name="Yang S."/>
            <person name="Yang X."/>
            <person name="Yeager S."/>
            <person name="Yee E."/>
            <person name="Young G."/>
            <person name="Zainoun J."/>
            <person name="Zembeck L."/>
            <person name="Zimmer A."/>
            <person name="Zody M."/>
            <person name="Lander E."/>
        </authorList>
    </citation>
    <scope>NUCLEOTIDE SEQUENCE [LARGE SCALE GENOMIC DNA]</scope>
</reference>
<dbReference type="STRING" id="51511.ENSCSAVP00000004390"/>
<proteinExistence type="inferred from homology"/>
<dbReference type="SUPFAM" id="SSF50156">
    <property type="entry name" value="PDZ domain-like"/>
    <property type="match status" value="1"/>
</dbReference>
<dbReference type="InParanoid" id="H2YGE1"/>
<evidence type="ECO:0000259" key="4">
    <source>
        <dbReference type="PROSITE" id="PS50052"/>
    </source>
</evidence>
<evidence type="ECO:0000256" key="3">
    <source>
        <dbReference type="SAM" id="MobiDB-lite"/>
    </source>
</evidence>
<dbReference type="InterPro" id="IPR027417">
    <property type="entry name" value="P-loop_NTPase"/>
</dbReference>
<dbReference type="SUPFAM" id="SSF50044">
    <property type="entry name" value="SH3-domain"/>
    <property type="match status" value="1"/>
</dbReference>
<dbReference type="InterPro" id="IPR036034">
    <property type="entry name" value="PDZ_sf"/>
</dbReference>
<dbReference type="SMART" id="SM00228">
    <property type="entry name" value="PDZ"/>
    <property type="match status" value="1"/>
</dbReference>
<evidence type="ECO:0000259" key="6">
    <source>
        <dbReference type="PROSITE" id="PS51022"/>
    </source>
</evidence>
<dbReference type="CDD" id="cd00071">
    <property type="entry name" value="GMPK"/>
    <property type="match status" value="1"/>
</dbReference>
<dbReference type="Gene3D" id="3.40.50.300">
    <property type="entry name" value="P-loop containing nucleotide triphosphate hydrolases"/>
    <property type="match status" value="1"/>
</dbReference>
<organism evidence="7 8">
    <name type="scientific">Ciona savignyi</name>
    <name type="common">Pacific transparent sea squirt</name>
    <dbReference type="NCBI Taxonomy" id="51511"/>
    <lineage>
        <taxon>Eukaryota</taxon>
        <taxon>Metazoa</taxon>
        <taxon>Chordata</taxon>
        <taxon>Tunicata</taxon>
        <taxon>Ascidiacea</taxon>
        <taxon>Phlebobranchia</taxon>
        <taxon>Cionidae</taxon>
        <taxon>Ciona</taxon>
    </lineage>
</organism>
<dbReference type="eggNOG" id="KOG0609">
    <property type="taxonomic scope" value="Eukaryota"/>
</dbReference>
<feature type="region of interest" description="Disordered" evidence="3">
    <location>
        <begin position="246"/>
        <end position="270"/>
    </location>
</feature>
<dbReference type="InterPro" id="IPR008145">
    <property type="entry name" value="GK/Ca_channel_bsu"/>
</dbReference>
<dbReference type="InterPro" id="IPR008144">
    <property type="entry name" value="Guanylate_kin-like_dom"/>
</dbReference>
<dbReference type="AlphaFoldDB" id="H2YGE1"/>
<dbReference type="Gene3D" id="2.30.42.10">
    <property type="match status" value="1"/>
</dbReference>
<dbReference type="FunFam" id="3.30.63.10:FF:000002">
    <property type="entry name" value="Guanylate kinase 1"/>
    <property type="match status" value="1"/>
</dbReference>
<name>H2YGE1_CIOSA</name>
<dbReference type="SUPFAM" id="SSF52540">
    <property type="entry name" value="P-loop containing nucleoside triphosphate hydrolases"/>
    <property type="match status" value="1"/>
</dbReference>
<dbReference type="Pfam" id="PF00595">
    <property type="entry name" value="PDZ"/>
    <property type="match status" value="1"/>
</dbReference>
<feature type="domain" description="L27" evidence="6">
    <location>
        <begin position="1"/>
        <end position="43"/>
    </location>
</feature>
<evidence type="ECO:0000256" key="1">
    <source>
        <dbReference type="ARBA" id="ARBA00007014"/>
    </source>
</evidence>
<dbReference type="InterPro" id="IPR004172">
    <property type="entry name" value="L27_dom"/>
</dbReference>
<feature type="domain" description="PDZ" evidence="5">
    <location>
        <begin position="71"/>
        <end position="151"/>
    </location>
</feature>
<dbReference type="Proteomes" id="UP000007875">
    <property type="component" value="Unassembled WGS sequence"/>
</dbReference>
<evidence type="ECO:0000313" key="7">
    <source>
        <dbReference type="Ensembl" id="ENSCSAVP00000004390.1"/>
    </source>
</evidence>
<dbReference type="GeneTree" id="ENSGT00940000169518"/>
<evidence type="ECO:0008006" key="9">
    <source>
        <dbReference type="Google" id="ProtNLM"/>
    </source>
</evidence>
<dbReference type="Gene3D" id="2.30.30.40">
    <property type="entry name" value="SH3 Domains"/>
    <property type="match status" value="1"/>
</dbReference>
<dbReference type="InterPro" id="IPR001478">
    <property type="entry name" value="PDZ"/>
</dbReference>
<dbReference type="PANTHER" id="PTHR23122">
    <property type="entry name" value="MEMBRANE-ASSOCIATED GUANYLATE KINASE MAGUK"/>
    <property type="match status" value="1"/>
</dbReference>
<sequence>ELHVANPTNDVLSSLSKMIQSSPHVLSLLYCHDKVASKEYDEPQLNDTTYSDGVYYNDDDDDKTMEETMKVVRLVKSDEPLGATIAGDEKGNIVVARILKGGAADRSGLIHVNDILVEVNDVAAQGKKPEELIQLLAGLSGPLTFKLIPGEAVVEPRTEELYLRSRYKYHPKSDPLIPCQEAGLDFNPGDVLRVVSKDDASWWQAIKLYNDIFYKVSEKPSNHTYTRTMGNTQPPSTGSVIRASFRRKRNSPRPDKHQLTPVKSQAPKLEPPTFPPYEVVSQFIPHQNGVGNTHSPTYRPIVLVGPQGVGRNELKDRLIDSNPAHYGVPVPHTSRSKQIGEMDGKDYHFVTREYMESGIRDNLFLEYGEYKGNLYGTSLSAVHTVIQNHQVCVLTPYPQALSVLRCKEMKPYIVFIQPPTLDQLDTMGIPGDVAPSVRPKLTIERDRTQDELSNLVNRGERMEAAYGRLFDARIVNDNVDAAFAQLKEISFFLENDLQWLPSEWMD</sequence>
<dbReference type="InterPro" id="IPR036028">
    <property type="entry name" value="SH3-like_dom_sf"/>
</dbReference>
<evidence type="ECO:0000259" key="5">
    <source>
        <dbReference type="PROSITE" id="PS50106"/>
    </source>
</evidence>
<evidence type="ECO:0000256" key="2">
    <source>
        <dbReference type="ARBA" id="ARBA00022443"/>
    </source>
</evidence>
<dbReference type="Ensembl" id="ENSCSAVT00000004454.1">
    <property type="protein sequence ID" value="ENSCSAVP00000004390.1"/>
    <property type="gene ID" value="ENSCSAVG00000002596.1"/>
</dbReference>
<dbReference type="SMART" id="SM00072">
    <property type="entry name" value="GuKc"/>
    <property type="match status" value="1"/>
</dbReference>